<dbReference type="InterPro" id="IPR009335">
    <property type="entry name" value="T3SS_HrpE/ATPase_suE"/>
</dbReference>
<dbReference type="AlphaFoldDB" id="A0A2L0RRB5"/>
<organism evidence="7 8">
    <name type="scientific">Pseudomonas orientalis</name>
    <dbReference type="NCBI Taxonomy" id="76758"/>
    <lineage>
        <taxon>Bacteria</taxon>
        <taxon>Pseudomonadati</taxon>
        <taxon>Pseudomonadota</taxon>
        <taxon>Gammaproteobacteria</taxon>
        <taxon>Pseudomonadales</taxon>
        <taxon>Pseudomonadaceae</taxon>
        <taxon>Pseudomonas</taxon>
    </lineage>
</organism>
<reference evidence="7 8" key="1">
    <citation type="journal article" date="2018" name="Front. Microbiol.">
        <title>Pseudomonas orientalis F9: A Potent Antagonist against Phytopathogens with Phytotoxic Effect in the Apple Flower.</title>
        <authorList>
            <person name="Zengerer V."/>
            <person name="Schmid M."/>
            <person name="Bieri M."/>
            <person name="Muller D.C."/>
            <person name="Remus-Emsermann M.N.P."/>
            <person name="Ahrens C.H."/>
            <person name="Pelludat C."/>
        </authorList>
    </citation>
    <scope>NUCLEOTIDE SEQUENCE [LARGE SCALE GENOMIC DNA]</scope>
    <source>
        <strain evidence="7 8">F9</strain>
    </source>
</reference>
<evidence type="ECO:0000313" key="7">
    <source>
        <dbReference type="EMBL" id="AUZ44663.1"/>
    </source>
</evidence>
<dbReference type="Proteomes" id="UP000239888">
    <property type="component" value="Chromosome"/>
</dbReference>
<gene>
    <name evidence="7" type="ORF">BOP93_03415</name>
</gene>
<evidence type="ECO:0000256" key="5">
    <source>
        <dbReference type="ARBA" id="ARBA00024335"/>
    </source>
</evidence>
<evidence type="ECO:0000313" key="8">
    <source>
        <dbReference type="Proteomes" id="UP000239888"/>
    </source>
</evidence>
<proteinExistence type="inferred from homology"/>
<evidence type="ECO:0000256" key="6">
    <source>
        <dbReference type="SAM" id="Coils"/>
    </source>
</evidence>
<comment type="subcellular location">
    <subcellularLocation>
        <location evidence="1">Cytoplasm</location>
    </subcellularLocation>
</comment>
<accession>A0A2L0RRB5</accession>
<dbReference type="GO" id="GO:0005737">
    <property type="term" value="C:cytoplasm"/>
    <property type="evidence" value="ECO:0007669"/>
    <property type="project" value="UniProtKB-SubCell"/>
</dbReference>
<dbReference type="KEGG" id="poi:BOP93_03415"/>
<keyword evidence="4" id="KW-0653">Protein transport</keyword>
<protein>
    <submittedName>
        <fullName evidence="7">Type III secretion protein</fullName>
    </submittedName>
</protein>
<evidence type="ECO:0000256" key="3">
    <source>
        <dbReference type="ARBA" id="ARBA00022490"/>
    </source>
</evidence>
<evidence type="ECO:0000256" key="2">
    <source>
        <dbReference type="ARBA" id="ARBA00022448"/>
    </source>
</evidence>
<keyword evidence="3" id="KW-0963">Cytoplasm</keyword>
<feature type="coiled-coil region" evidence="6">
    <location>
        <begin position="29"/>
        <end position="60"/>
    </location>
</feature>
<dbReference type="GO" id="GO:0030254">
    <property type="term" value="P:protein secretion by the type III secretion system"/>
    <property type="evidence" value="ECO:0007669"/>
    <property type="project" value="InterPro"/>
</dbReference>
<dbReference type="Pfam" id="PF06188">
    <property type="entry name" value="HrpE"/>
    <property type="match status" value="1"/>
</dbReference>
<evidence type="ECO:0000256" key="1">
    <source>
        <dbReference type="ARBA" id="ARBA00004496"/>
    </source>
</evidence>
<dbReference type="NCBIfam" id="TIGR02499">
    <property type="entry name" value="HrpE_YscL_not"/>
    <property type="match status" value="1"/>
</dbReference>
<keyword evidence="2" id="KW-0813">Transport</keyword>
<dbReference type="RefSeq" id="WP_104501574.1">
    <property type="nucleotide sequence ID" value="NZ_CP018049.1"/>
</dbReference>
<dbReference type="EMBL" id="CP018049">
    <property type="protein sequence ID" value="AUZ44663.1"/>
    <property type="molecule type" value="Genomic_DNA"/>
</dbReference>
<name>A0A2L0RRB5_9PSED</name>
<keyword evidence="6" id="KW-0175">Coiled coil</keyword>
<dbReference type="InterPro" id="IPR012842">
    <property type="entry name" value="T3SS_SctL/SctL2"/>
</dbReference>
<evidence type="ECO:0000256" key="4">
    <source>
        <dbReference type="ARBA" id="ARBA00022927"/>
    </source>
</evidence>
<sequence>MLQLRKIELHQNAACVPTPLVPREALVDVEIANQHLVQAQAKADELIRKASEQCEAMQEKASVEIWQRADKQLKCWEQEREEILASLEHRATLVINQAIRCICDETVEPQRLSALIKQLLASQIPQVNATLLCCPNEFECVKRNLVSHGATLWRLQPDATVPPHTLTLRTDEGDFLINWHSMLDLFLKQSR</sequence>
<comment type="similarity">
    <text evidence="5">Belongs to the SctL stator family.</text>
</comment>